<evidence type="ECO:0000256" key="5">
    <source>
        <dbReference type="SAM" id="SignalP"/>
    </source>
</evidence>
<proteinExistence type="predicted"/>
<sequence length="106" mass="11375">MIRIAKLAAAGAAILVVAGCASYPQNTGTLYECNRGTRLQVDYVANGAIVRVDGRRSMVLKAAPTNMGQAYENKSGARLYRSGNEVTWNTAARTAPESCRPVNRPM</sequence>
<dbReference type="EMBL" id="CP013342">
    <property type="protein sequence ID" value="AMU94927.1"/>
    <property type="molecule type" value="Genomic_DNA"/>
</dbReference>
<gene>
    <name evidence="7" type="ORF">AOA14_09955</name>
</gene>
<keyword evidence="3" id="KW-0564">Palmitate</keyword>
<dbReference type="RefSeq" id="WP_186402860.1">
    <property type="nucleotide sequence ID" value="NZ_CP013342.1"/>
</dbReference>
<dbReference type="Proteomes" id="UP000076234">
    <property type="component" value="Chromosome"/>
</dbReference>
<dbReference type="STRING" id="1219058.AOA14_09955"/>
<dbReference type="PROSITE" id="PS51257">
    <property type="entry name" value="PROKAR_LIPOPROTEIN"/>
    <property type="match status" value="1"/>
</dbReference>
<organism evidence="7 8">
    <name type="scientific">Sphingopyxis terrae subsp. terrae NBRC 15098</name>
    <dbReference type="NCBI Taxonomy" id="1219058"/>
    <lineage>
        <taxon>Bacteria</taxon>
        <taxon>Pseudomonadati</taxon>
        <taxon>Pseudomonadota</taxon>
        <taxon>Alphaproteobacteria</taxon>
        <taxon>Sphingomonadales</taxon>
        <taxon>Sphingomonadaceae</taxon>
        <taxon>Sphingopyxis</taxon>
    </lineage>
</organism>
<evidence type="ECO:0000313" key="7">
    <source>
        <dbReference type="EMBL" id="AMU94927.1"/>
    </source>
</evidence>
<keyword evidence="2" id="KW-0472">Membrane</keyword>
<dbReference type="InterPro" id="IPR018660">
    <property type="entry name" value="MliC"/>
</dbReference>
<dbReference type="InterPro" id="IPR036328">
    <property type="entry name" value="MliC_sf"/>
</dbReference>
<reference evidence="8" key="1">
    <citation type="submission" date="2015-11" db="EMBL/GenBank/DDBJ databases">
        <title>Complete genome sequence of a polyethylene glycol-degrading strain Sphingopyxis terrae strain 203-1 (NBRC 15098).</title>
        <authorList>
            <person name="Yoshiyuki O."/>
            <person name="Shouta N."/>
            <person name="Nagata Y."/>
            <person name="Numata M."/>
            <person name="Tsuchikane K."/>
            <person name="Hosoyama A."/>
            <person name="Yamazoe A."/>
            <person name="Tsuda M."/>
            <person name="Fujita N."/>
            <person name="Kawai F."/>
        </authorList>
    </citation>
    <scope>NUCLEOTIDE SEQUENCE [LARGE SCALE GENOMIC DNA]</scope>
    <source>
        <strain evidence="8">203-1</strain>
    </source>
</reference>
<evidence type="ECO:0000256" key="2">
    <source>
        <dbReference type="ARBA" id="ARBA00023136"/>
    </source>
</evidence>
<evidence type="ECO:0000256" key="1">
    <source>
        <dbReference type="ARBA" id="ARBA00022729"/>
    </source>
</evidence>
<reference evidence="7 8" key="2">
    <citation type="journal article" date="2016" name="Genome Announc.">
        <title>Complete Genome Sequence of Sphingopyxis terrae Strain 203-1 (NBRC 111660), a Polyethylene Glycol Degrader.</title>
        <authorList>
            <person name="Ohtsubo Y."/>
            <person name="Nonoyama S."/>
            <person name="Nagata Y."/>
            <person name="Numata M."/>
            <person name="Tsuchikane K."/>
            <person name="Hosoyama A."/>
            <person name="Yamazoe A."/>
            <person name="Tsuda M."/>
            <person name="Fujita N."/>
            <person name="Kawai F."/>
        </authorList>
    </citation>
    <scope>NUCLEOTIDE SEQUENCE [LARGE SCALE GENOMIC DNA]</scope>
    <source>
        <strain evidence="7 8">203-1</strain>
    </source>
</reference>
<dbReference type="KEGG" id="ster:AOA14_09955"/>
<name>A0A142W062_9SPHN</name>
<accession>A0A142W062</accession>
<feature type="chain" id="PRO_5007502487" description="C-type lysozyme inhibitor domain-containing protein" evidence="5">
    <location>
        <begin position="19"/>
        <end position="106"/>
    </location>
</feature>
<protein>
    <recommendedName>
        <fullName evidence="6">C-type lysozyme inhibitor domain-containing protein</fullName>
    </recommendedName>
</protein>
<evidence type="ECO:0000259" key="6">
    <source>
        <dbReference type="Pfam" id="PF09864"/>
    </source>
</evidence>
<evidence type="ECO:0000256" key="4">
    <source>
        <dbReference type="ARBA" id="ARBA00023288"/>
    </source>
</evidence>
<dbReference type="Gene3D" id="2.40.128.200">
    <property type="match status" value="1"/>
</dbReference>
<evidence type="ECO:0000313" key="8">
    <source>
        <dbReference type="Proteomes" id="UP000076234"/>
    </source>
</evidence>
<keyword evidence="4" id="KW-0449">Lipoprotein</keyword>
<dbReference type="AlphaFoldDB" id="A0A142W062"/>
<evidence type="ECO:0000256" key="3">
    <source>
        <dbReference type="ARBA" id="ARBA00023139"/>
    </source>
</evidence>
<keyword evidence="1 5" id="KW-0732">Signal</keyword>
<dbReference type="Pfam" id="PF09864">
    <property type="entry name" value="MliC"/>
    <property type="match status" value="1"/>
</dbReference>
<feature type="signal peptide" evidence="5">
    <location>
        <begin position="1"/>
        <end position="18"/>
    </location>
</feature>
<feature type="domain" description="C-type lysozyme inhibitor" evidence="6">
    <location>
        <begin position="31"/>
        <end position="93"/>
    </location>
</feature>